<evidence type="ECO:0000256" key="10">
    <source>
        <dbReference type="SAM" id="Phobius"/>
    </source>
</evidence>
<sequence>MQTSVLVWQRQTGTFPISAGQADTGHHSTTPAFSPLFAVQRPRDNRLTFKCNLPGREDGKRRAERLAHQQKKSAKTEIGGGKKEKKGLKRKEIMVKRNLGHSTRSICLGLACLSLSLHLLLAIFCLAALQTTCVPPTPSSSASSPVPRTDTLHHRSVSHSSSSSAASSSQKLPTVPQTEERKAAPSVFDRKELGSFSDAARAGEPKLTGPSKLEELFKHPLYNLPRPELQQDDWLLRVKTEEDVKVRESQEEEREDSNPNDSECSLHYLYVPSCRQSASREEGYDKVAWTTNEETHPPWLRFHLGISRWALYDRKDPTLTQLTHYLATQRILGAVQKGGGTQLKLLLSFPNYGQALLKPMRQARDAETDVNLFYFSDFERHNAEIAAFHLDRLLGFNRIPPVVGRIINVTTEIREVTTDHRLSRTFFTSPAGNVCFYGQCEYYCSTENPVCGRPHELEVSLATMLPDLSLAPRRSWRSPWRRSYSRTKLAQWEKDPGYCDTVKQTPPYNRGTRLVDVIDMAVLDFLMGNMDRHHYETFETFGNETFLLHLDNGRAFARHSRDELSILAPLAQCCRIRRSTLLRLRLLALPEFRLSEVMRESLAQDPLARVAPLLSDPQLAALDRRLTAVLRVVQECREKHNNVVYNDLESSDQHYDRHPD</sequence>
<keyword evidence="7" id="KW-0067">ATP-binding</keyword>
<comment type="cofactor">
    <cofactor evidence="8">
        <name>Mn(2+)</name>
        <dbReference type="ChEBI" id="CHEBI:29035"/>
    </cofactor>
</comment>
<evidence type="ECO:0000313" key="13">
    <source>
        <dbReference type="Proteomes" id="UP000677803"/>
    </source>
</evidence>
<dbReference type="GO" id="GO:0016773">
    <property type="term" value="F:phosphotransferase activity, alcohol group as acceptor"/>
    <property type="evidence" value="ECO:0007669"/>
    <property type="project" value="TreeGrafter"/>
</dbReference>
<dbReference type="GO" id="GO:0005524">
    <property type="term" value="F:ATP binding"/>
    <property type="evidence" value="ECO:0007669"/>
    <property type="project" value="UniProtKB-KW"/>
</dbReference>
<feature type="region of interest" description="Disordered" evidence="9">
    <location>
        <begin position="67"/>
        <end position="90"/>
    </location>
</feature>
<feature type="binding site" evidence="7">
    <location>
        <position position="358"/>
    </location>
    <ligand>
        <name>ATP</name>
        <dbReference type="ChEBI" id="CHEBI:30616"/>
    </ligand>
</feature>
<evidence type="ECO:0000313" key="12">
    <source>
        <dbReference type="EMBL" id="CAG5897539.1"/>
    </source>
</evidence>
<evidence type="ECO:0000256" key="6">
    <source>
        <dbReference type="PIRSR" id="PIRSR624869-1"/>
    </source>
</evidence>
<dbReference type="GO" id="GO:0005794">
    <property type="term" value="C:Golgi apparatus"/>
    <property type="evidence" value="ECO:0007669"/>
    <property type="project" value="UniProtKB-SubCell"/>
</dbReference>
<dbReference type="OrthoDB" id="8583677at2759"/>
<name>A0A8S4B0F2_9TELE</name>
<dbReference type="InterPro" id="IPR009581">
    <property type="entry name" value="FAM20_C"/>
</dbReference>
<feature type="binding site" evidence="7">
    <location>
        <position position="551"/>
    </location>
    <ligand>
        <name>ATP</name>
        <dbReference type="ChEBI" id="CHEBI:30616"/>
    </ligand>
</feature>
<feature type="active site" evidence="6">
    <location>
        <position position="531"/>
    </location>
</feature>
<evidence type="ECO:0000256" key="5">
    <source>
        <dbReference type="ARBA" id="ARBA00023180"/>
    </source>
</evidence>
<feature type="compositionally biased region" description="Low complexity" evidence="9">
    <location>
        <begin position="158"/>
        <end position="169"/>
    </location>
</feature>
<keyword evidence="13" id="KW-1185">Reference proteome</keyword>
<dbReference type="Pfam" id="PF06702">
    <property type="entry name" value="Fam20C"/>
    <property type="match status" value="1"/>
</dbReference>
<keyword evidence="7" id="KW-0547">Nucleotide-binding</keyword>
<organism evidence="12 13">
    <name type="scientific">Menidia menidia</name>
    <name type="common">Atlantic silverside</name>
    <dbReference type="NCBI Taxonomy" id="238744"/>
    <lineage>
        <taxon>Eukaryota</taxon>
        <taxon>Metazoa</taxon>
        <taxon>Chordata</taxon>
        <taxon>Craniata</taxon>
        <taxon>Vertebrata</taxon>
        <taxon>Euteleostomi</taxon>
        <taxon>Actinopterygii</taxon>
        <taxon>Neopterygii</taxon>
        <taxon>Teleostei</taxon>
        <taxon>Neoteleostei</taxon>
        <taxon>Acanthomorphata</taxon>
        <taxon>Ovalentaria</taxon>
        <taxon>Atherinomorphae</taxon>
        <taxon>Atheriniformes</taxon>
        <taxon>Atherinopsidae</taxon>
        <taxon>Menidiinae</taxon>
        <taxon>Menidia</taxon>
    </lineage>
</organism>
<dbReference type="InterPro" id="IPR024869">
    <property type="entry name" value="FAM20"/>
</dbReference>
<keyword evidence="8" id="KW-0479">Metal-binding</keyword>
<feature type="transmembrane region" description="Helical" evidence="10">
    <location>
        <begin position="106"/>
        <end position="129"/>
    </location>
</feature>
<dbReference type="GO" id="GO:0046872">
    <property type="term" value="F:metal ion binding"/>
    <property type="evidence" value="ECO:0007669"/>
    <property type="project" value="UniProtKB-KW"/>
</dbReference>
<keyword evidence="10" id="KW-1133">Transmembrane helix</keyword>
<evidence type="ECO:0000256" key="8">
    <source>
        <dbReference type="PIRSR" id="PIRSR624869-3"/>
    </source>
</evidence>
<proteinExistence type="inferred from homology"/>
<dbReference type="GO" id="GO:0070166">
    <property type="term" value="P:enamel mineralization"/>
    <property type="evidence" value="ECO:0007669"/>
    <property type="project" value="TreeGrafter"/>
</dbReference>
<dbReference type="PANTHER" id="PTHR12450">
    <property type="entry name" value="DENTIN MATRIX PROTEIN 4 PROTEIN FAM20"/>
    <property type="match status" value="1"/>
</dbReference>
<dbReference type="PANTHER" id="PTHR12450:SF25">
    <property type="entry name" value="FAM20 C-TERMINAL DOMAIN-CONTAINING PROTEIN"/>
    <property type="match status" value="1"/>
</dbReference>
<evidence type="ECO:0000256" key="2">
    <source>
        <dbReference type="ARBA" id="ARBA00006557"/>
    </source>
</evidence>
<feature type="binding site" evidence="7">
    <location>
        <position position="379"/>
    </location>
    <ligand>
        <name>ATP</name>
        <dbReference type="ChEBI" id="CHEBI:30616"/>
    </ligand>
</feature>
<feature type="binding site" evidence="7">
    <location>
        <begin position="462"/>
        <end position="465"/>
    </location>
    <ligand>
        <name>ATP</name>
        <dbReference type="ChEBI" id="CHEBI:30616"/>
    </ligand>
</feature>
<feature type="region of interest" description="Disordered" evidence="9">
    <location>
        <begin position="243"/>
        <end position="264"/>
    </location>
</feature>
<evidence type="ECO:0000256" key="1">
    <source>
        <dbReference type="ARBA" id="ARBA00004555"/>
    </source>
</evidence>
<feature type="binding site" evidence="8">
    <location>
        <position position="551"/>
    </location>
    <ligand>
        <name>Mn(2+)</name>
        <dbReference type="ChEBI" id="CHEBI:29035"/>
    </ligand>
</feature>
<keyword evidence="10" id="KW-0812">Transmembrane</keyword>
<gene>
    <name evidence="12" type="ORF">MMEN_LOCUS8590</name>
</gene>
<dbReference type="EMBL" id="CAJRST010008890">
    <property type="protein sequence ID" value="CAG5897539.1"/>
    <property type="molecule type" value="Genomic_DNA"/>
</dbReference>
<keyword evidence="5" id="KW-0325">Glycoprotein</keyword>
<feature type="binding site" evidence="7">
    <location>
        <position position="536"/>
    </location>
    <ligand>
        <name>ATP</name>
        <dbReference type="ChEBI" id="CHEBI:30616"/>
    </ligand>
</feature>
<dbReference type="Proteomes" id="UP000677803">
    <property type="component" value="Unassembled WGS sequence"/>
</dbReference>
<reference evidence="12" key="1">
    <citation type="submission" date="2021-05" db="EMBL/GenBank/DDBJ databases">
        <authorList>
            <person name="Tigano A."/>
        </authorList>
    </citation>
    <scope>NUCLEOTIDE SEQUENCE</scope>
</reference>
<comment type="subcellular location">
    <subcellularLocation>
        <location evidence="1">Golgi apparatus</location>
    </subcellularLocation>
</comment>
<feature type="binding site" evidence="7">
    <location>
        <position position="342"/>
    </location>
    <ligand>
        <name>ATP</name>
        <dbReference type="ChEBI" id="CHEBI:30616"/>
    </ligand>
</feature>
<feature type="compositionally biased region" description="Basic and acidic residues" evidence="9">
    <location>
        <begin position="178"/>
        <end position="189"/>
    </location>
</feature>
<comment type="similarity">
    <text evidence="2">Belongs to the FAM20 family.</text>
</comment>
<keyword evidence="3" id="KW-0333">Golgi apparatus</keyword>
<keyword evidence="4" id="KW-1015">Disulfide bond</keyword>
<evidence type="ECO:0000256" key="4">
    <source>
        <dbReference type="ARBA" id="ARBA00023157"/>
    </source>
</evidence>
<protein>
    <submittedName>
        <fullName evidence="12">(Atlantic silverside) hypothetical protein</fullName>
    </submittedName>
</protein>
<keyword evidence="10" id="KW-0472">Membrane</keyword>
<evidence type="ECO:0000256" key="9">
    <source>
        <dbReference type="SAM" id="MobiDB-lite"/>
    </source>
</evidence>
<keyword evidence="8" id="KW-0464">Manganese</keyword>
<evidence type="ECO:0000256" key="7">
    <source>
        <dbReference type="PIRSR" id="PIRSR624869-2"/>
    </source>
</evidence>
<evidence type="ECO:0000256" key="3">
    <source>
        <dbReference type="ARBA" id="ARBA00023034"/>
    </source>
</evidence>
<accession>A0A8S4B0F2</accession>
<feature type="domain" description="FAM20 C-terminal" evidence="11">
    <location>
        <begin position="426"/>
        <end position="641"/>
    </location>
</feature>
<feature type="binding site" evidence="8">
    <location>
        <position position="379"/>
    </location>
    <ligand>
        <name>Mn(2+)</name>
        <dbReference type="ChEBI" id="CHEBI:29035"/>
    </ligand>
</feature>
<comment type="caution">
    <text evidence="12">The sequence shown here is derived from an EMBL/GenBank/DDBJ whole genome shotgun (WGS) entry which is preliminary data.</text>
</comment>
<dbReference type="AlphaFoldDB" id="A0A8S4B0F2"/>
<evidence type="ECO:0000259" key="11">
    <source>
        <dbReference type="Pfam" id="PF06702"/>
    </source>
</evidence>
<feature type="region of interest" description="Disordered" evidence="9">
    <location>
        <begin position="136"/>
        <end position="189"/>
    </location>
</feature>